<reference evidence="1" key="1">
    <citation type="submission" date="2021-06" db="EMBL/GenBank/DDBJ databases">
        <authorList>
            <person name="Hodson N. C."/>
            <person name="Mongue J. A."/>
            <person name="Jaron S. K."/>
        </authorList>
    </citation>
    <scope>NUCLEOTIDE SEQUENCE</scope>
</reference>
<organism evidence="1 2">
    <name type="scientific">Allacma fusca</name>
    <dbReference type="NCBI Taxonomy" id="39272"/>
    <lineage>
        <taxon>Eukaryota</taxon>
        <taxon>Metazoa</taxon>
        <taxon>Ecdysozoa</taxon>
        <taxon>Arthropoda</taxon>
        <taxon>Hexapoda</taxon>
        <taxon>Collembola</taxon>
        <taxon>Symphypleona</taxon>
        <taxon>Sminthuridae</taxon>
        <taxon>Allacma</taxon>
    </lineage>
</organism>
<comment type="caution">
    <text evidence="1">The sequence shown here is derived from an EMBL/GenBank/DDBJ whole genome shotgun (WGS) entry which is preliminary data.</text>
</comment>
<feature type="non-terminal residue" evidence="1">
    <location>
        <position position="77"/>
    </location>
</feature>
<name>A0A8J2PEJ4_9HEXA</name>
<keyword evidence="2" id="KW-1185">Reference proteome</keyword>
<sequence length="77" mass="8819">MESKDVRKIIKDGKEVIAELYEEQATVQEIESVDTFTGREEVLKELHETILNNQKIIKEGEDVTSEVNEKQATKTDP</sequence>
<gene>
    <name evidence="1" type="ORF">AFUS01_LOCUS22784</name>
</gene>
<evidence type="ECO:0000313" key="2">
    <source>
        <dbReference type="Proteomes" id="UP000708208"/>
    </source>
</evidence>
<accession>A0A8J2PEJ4</accession>
<dbReference type="Proteomes" id="UP000708208">
    <property type="component" value="Unassembled WGS sequence"/>
</dbReference>
<proteinExistence type="predicted"/>
<protein>
    <submittedName>
        <fullName evidence="1">Uncharacterized protein</fullName>
    </submittedName>
</protein>
<evidence type="ECO:0000313" key="1">
    <source>
        <dbReference type="EMBL" id="CAG7734391.1"/>
    </source>
</evidence>
<dbReference type="EMBL" id="CAJVCH010268554">
    <property type="protein sequence ID" value="CAG7734391.1"/>
    <property type="molecule type" value="Genomic_DNA"/>
</dbReference>
<dbReference type="AlphaFoldDB" id="A0A8J2PEJ4"/>